<proteinExistence type="predicted"/>
<protein>
    <submittedName>
        <fullName evidence="1">Uncharacterized protein</fullName>
    </submittedName>
</protein>
<comment type="caution">
    <text evidence="1">The sequence shown here is derived from an EMBL/GenBank/DDBJ whole genome shotgun (WGS) entry which is preliminary data.</text>
</comment>
<name>A0A699RL27_TANCI</name>
<reference evidence="1" key="1">
    <citation type="journal article" date="2019" name="Sci. Rep.">
        <title>Draft genome of Tanacetum cinerariifolium, the natural source of mosquito coil.</title>
        <authorList>
            <person name="Yamashiro T."/>
            <person name="Shiraishi A."/>
            <person name="Satake H."/>
            <person name="Nakayama K."/>
        </authorList>
    </citation>
    <scope>NUCLEOTIDE SEQUENCE</scope>
</reference>
<sequence>MHNDVDDLIESALNSKLLLINLESQRLDKKKQEVKNIVEQPTERGNCIAKSLQNFRVIHKKSYISLNNTSQISLVHAIAPVLPTKEPEYFLSMGYEHLSIIPETESDEVTKSSAKNLLPIPSEYKVTSDNESECDVPVKDESSSVFSTFSNPLFNDNGDVTSSDDESLPEEDVPMEDFKVYSNALFNDEEINSDEIDPHCFNDEFNFVESL</sequence>
<accession>A0A699RL27</accession>
<evidence type="ECO:0000313" key="1">
    <source>
        <dbReference type="EMBL" id="GFC86463.1"/>
    </source>
</evidence>
<dbReference type="AlphaFoldDB" id="A0A699RL27"/>
<feature type="non-terminal residue" evidence="1">
    <location>
        <position position="211"/>
    </location>
</feature>
<organism evidence="1">
    <name type="scientific">Tanacetum cinerariifolium</name>
    <name type="common">Dalmatian daisy</name>
    <name type="synonym">Chrysanthemum cinerariifolium</name>
    <dbReference type="NCBI Taxonomy" id="118510"/>
    <lineage>
        <taxon>Eukaryota</taxon>
        <taxon>Viridiplantae</taxon>
        <taxon>Streptophyta</taxon>
        <taxon>Embryophyta</taxon>
        <taxon>Tracheophyta</taxon>
        <taxon>Spermatophyta</taxon>
        <taxon>Magnoliopsida</taxon>
        <taxon>eudicotyledons</taxon>
        <taxon>Gunneridae</taxon>
        <taxon>Pentapetalae</taxon>
        <taxon>asterids</taxon>
        <taxon>campanulids</taxon>
        <taxon>Asterales</taxon>
        <taxon>Asteraceae</taxon>
        <taxon>Asteroideae</taxon>
        <taxon>Anthemideae</taxon>
        <taxon>Anthemidinae</taxon>
        <taxon>Tanacetum</taxon>
    </lineage>
</organism>
<dbReference type="EMBL" id="BKCJ011105333">
    <property type="protein sequence ID" value="GFC86463.1"/>
    <property type="molecule type" value="Genomic_DNA"/>
</dbReference>
<gene>
    <name evidence="1" type="ORF">Tci_858433</name>
</gene>